<dbReference type="Proteomes" id="UP000028640">
    <property type="component" value="Unassembled WGS sequence"/>
</dbReference>
<dbReference type="InterPro" id="IPR050313">
    <property type="entry name" value="Carb_Metab_HTH_regulators"/>
</dbReference>
<dbReference type="SUPFAM" id="SSF100950">
    <property type="entry name" value="NagB/RpiA/CoA transferase-like"/>
    <property type="match status" value="1"/>
</dbReference>
<dbReference type="InterPro" id="IPR001034">
    <property type="entry name" value="DeoR_HTH"/>
</dbReference>
<dbReference type="GeneID" id="78381673"/>
<accession>A0A085G644</accession>
<dbReference type="SMART" id="SM00420">
    <property type="entry name" value="HTH_DEOR"/>
    <property type="match status" value="1"/>
</dbReference>
<evidence type="ECO:0000313" key="6">
    <source>
        <dbReference type="EMBL" id="KFC79189.1"/>
    </source>
</evidence>
<dbReference type="Pfam" id="PF00455">
    <property type="entry name" value="DeoRC"/>
    <property type="match status" value="1"/>
</dbReference>
<feature type="domain" description="HTH deoR-type" evidence="5">
    <location>
        <begin position="3"/>
        <end position="58"/>
    </location>
</feature>
<evidence type="ECO:0000256" key="2">
    <source>
        <dbReference type="ARBA" id="ARBA00023125"/>
    </source>
</evidence>
<protein>
    <submittedName>
        <fullName evidence="6">L-fucose operon activator</fullName>
    </submittedName>
</protein>
<dbReference type="PANTHER" id="PTHR30363">
    <property type="entry name" value="HTH-TYPE TRANSCRIPTIONAL REGULATOR SRLR-RELATED"/>
    <property type="match status" value="1"/>
</dbReference>
<organism evidence="6 7">
    <name type="scientific">Ewingella americana (strain ATCC 33852 / DSM 4580 / CCUG 14506 / JCM 5911 / LMG 7869 / NCTC 12157 / CDC 1468-78)</name>
    <dbReference type="NCBI Taxonomy" id="910964"/>
    <lineage>
        <taxon>Bacteria</taxon>
        <taxon>Pseudomonadati</taxon>
        <taxon>Pseudomonadota</taxon>
        <taxon>Gammaproteobacteria</taxon>
        <taxon>Enterobacterales</taxon>
        <taxon>Yersiniaceae</taxon>
        <taxon>Ewingella</taxon>
    </lineage>
</organism>
<dbReference type="PROSITE" id="PS50987">
    <property type="entry name" value="HTH_ARSR_2"/>
    <property type="match status" value="1"/>
</dbReference>
<evidence type="ECO:0000256" key="1">
    <source>
        <dbReference type="ARBA" id="ARBA00023015"/>
    </source>
</evidence>
<dbReference type="PRINTS" id="PR00037">
    <property type="entry name" value="HTHLACR"/>
</dbReference>
<dbReference type="InterPro" id="IPR036390">
    <property type="entry name" value="WH_DNA-bd_sf"/>
</dbReference>
<dbReference type="STRING" id="910964.GEAM_2995"/>
<dbReference type="GO" id="GO:0003677">
    <property type="term" value="F:DNA binding"/>
    <property type="evidence" value="ECO:0007669"/>
    <property type="project" value="UniProtKB-KW"/>
</dbReference>
<dbReference type="InterPro" id="IPR037171">
    <property type="entry name" value="NagB/RpiA_transferase-like"/>
</dbReference>
<keyword evidence="7" id="KW-1185">Reference proteome</keyword>
<dbReference type="InterPro" id="IPR014036">
    <property type="entry name" value="DeoR-like_C"/>
</dbReference>
<dbReference type="PROSITE" id="PS00894">
    <property type="entry name" value="HTH_DEOR_1"/>
    <property type="match status" value="1"/>
</dbReference>
<dbReference type="Gene3D" id="1.10.10.10">
    <property type="entry name" value="Winged helix-like DNA-binding domain superfamily/Winged helix DNA-binding domain"/>
    <property type="match status" value="1"/>
</dbReference>
<dbReference type="PANTHER" id="PTHR30363:SF49">
    <property type="entry name" value="L-FUCOSE OPERON ACTIVATOR"/>
    <property type="match status" value="1"/>
</dbReference>
<dbReference type="PROSITE" id="PS51000">
    <property type="entry name" value="HTH_DEOR_2"/>
    <property type="match status" value="1"/>
</dbReference>
<comment type="caution">
    <text evidence="6">The sequence shown here is derived from an EMBL/GenBank/DDBJ whole genome shotgun (WGS) entry which is preliminary data.</text>
</comment>
<evidence type="ECO:0000256" key="3">
    <source>
        <dbReference type="ARBA" id="ARBA00023163"/>
    </source>
</evidence>
<proteinExistence type="predicted"/>
<evidence type="ECO:0000313" key="7">
    <source>
        <dbReference type="Proteomes" id="UP000028640"/>
    </source>
</evidence>
<dbReference type="InterPro" id="IPR036388">
    <property type="entry name" value="WH-like_DNA-bd_sf"/>
</dbReference>
<name>A0A085G644_EWIA3</name>
<dbReference type="AlphaFoldDB" id="A0A085G644"/>
<dbReference type="GO" id="GO:0003700">
    <property type="term" value="F:DNA-binding transcription factor activity"/>
    <property type="evidence" value="ECO:0007669"/>
    <property type="project" value="InterPro"/>
</dbReference>
<dbReference type="OrthoDB" id="6846621at2"/>
<evidence type="ECO:0000259" key="5">
    <source>
        <dbReference type="PROSITE" id="PS51000"/>
    </source>
</evidence>
<feature type="domain" description="HTH arsR-type" evidence="4">
    <location>
        <begin position="1"/>
        <end position="82"/>
    </location>
</feature>
<dbReference type="Gene3D" id="3.40.50.1360">
    <property type="match status" value="1"/>
</dbReference>
<keyword evidence="2" id="KW-0238">DNA-binding</keyword>
<dbReference type="RefSeq" id="WP_034792926.1">
    <property type="nucleotide sequence ID" value="NZ_JMPJ01000065.1"/>
</dbReference>
<dbReference type="Pfam" id="PF08220">
    <property type="entry name" value="HTH_DeoR"/>
    <property type="match status" value="1"/>
</dbReference>
<keyword evidence="1" id="KW-0805">Transcription regulation</keyword>
<dbReference type="SUPFAM" id="SSF46785">
    <property type="entry name" value="Winged helix' DNA-binding domain"/>
    <property type="match status" value="1"/>
</dbReference>
<reference evidence="6 7" key="1">
    <citation type="submission" date="2014-05" db="EMBL/GenBank/DDBJ databases">
        <title>ATOL: Assembling a taxonomically balanced genome-scale reconstruction of the evolutionary history of the Enterobacteriaceae.</title>
        <authorList>
            <person name="Plunkett G.III."/>
            <person name="Neeno-Eckwall E.C."/>
            <person name="Glasner J.D."/>
            <person name="Perna N.T."/>
        </authorList>
    </citation>
    <scope>NUCLEOTIDE SEQUENCE [LARGE SCALE GENOMIC DNA]</scope>
    <source>
        <strain evidence="6 7">ATCC 33852</strain>
    </source>
</reference>
<dbReference type="InterPro" id="IPR001845">
    <property type="entry name" value="HTH_ArsR_DNA-bd_dom"/>
</dbReference>
<keyword evidence="3" id="KW-0804">Transcription</keyword>
<dbReference type="EMBL" id="JMPJ01000065">
    <property type="protein sequence ID" value="KFC79189.1"/>
    <property type="molecule type" value="Genomic_DNA"/>
</dbReference>
<sequence>MNKQARLDEIVALLKGNASLRVNDLAEALKVSKETLRRDLKYLQLKGLLVREYGKAKSLKRPSDDPSVAFESRSKSHAQRKSLLAEKVIEWITPGMCIALDASSTCWHLAKKLLDQPLTVYTNSYRICHELEKKTQIEILCSGGTLDRKFASYINDSPLHMVRNLDIDLFIFSCDGVDADGNIWDTDNGNTLFKKFMLKKSLQSILLVDSSKIERSSEVIIGQVSAVTTVIRQ</sequence>
<gene>
    <name evidence="6" type="ORF">GEAM_2995</name>
</gene>
<dbReference type="SMART" id="SM01134">
    <property type="entry name" value="DeoRC"/>
    <property type="match status" value="1"/>
</dbReference>
<evidence type="ECO:0000259" key="4">
    <source>
        <dbReference type="PROSITE" id="PS50987"/>
    </source>
</evidence>
<dbReference type="NCBIfam" id="NF007720">
    <property type="entry name" value="PRK10411.1"/>
    <property type="match status" value="1"/>
</dbReference>
<dbReference type="eggNOG" id="COG1349">
    <property type="taxonomic scope" value="Bacteria"/>
</dbReference>
<dbReference type="InterPro" id="IPR018356">
    <property type="entry name" value="Tscrpt_reg_HTH_DeoR_CS"/>
</dbReference>